<evidence type="ECO:0000256" key="1">
    <source>
        <dbReference type="SAM" id="MobiDB-lite"/>
    </source>
</evidence>
<comment type="caution">
    <text evidence="2">The sequence shown here is derived from an EMBL/GenBank/DDBJ whole genome shotgun (WGS) entry which is preliminary data.</text>
</comment>
<feature type="compositionally biased region" description="Pro residues" evidence="1">
    <location>
        <begin position="136"/>
        <end position="163"/>
    </location>
</feature>
<dbReference type="InParanoid" id="A0A409X8S7"/>
<dbReference type="GO" id="GO:0005975">
    <property type="term" value="P:carbohydrate metabolic process"/>
    <property type="evidence" value="ECO:0007669"/>
    <property type="project" value="InterPro"/>
</dbReference>
<dbReference type="OrthoDB" id="47059at2759"/>
<gene>
    <name evidence="2" type="ORF">CVT25_000924</name>
</gene>
<proteinExistence type="predicted"/>
<evidence type="ECO:0000313" key="2">
    <source>
        <dbReference type="EMBL" id="PPQ87107.1"/>
    </source>
</evidence>
<dbReference type="AlphaFoldDB" id="A0A409X8S7"/>
<feature type="compositionally biased region" description="Low complexity" evidence="1">
    <location>
        <begin position="167"/>
        <end position="184"/>
    </location>
</feature>
<dbReference type="GO" id="GO:0004553">
    <property type="term" value="F:hydrolase activity, hydrolyzing O-glycosyl compounds"/>
    <property type="evidence" value="ECO:0007669"/>
    <property type="project" value="InterPro"/>
</dbReference>
<evidence type="ECO:0000313" key="3">
    <source>
        <dbReference type="Proteomes" id="UP000283269"/>
    </source>
</evidence>
<keyword evidence="3" id="KW-1185">Reference proteome</keyword>
<dbReference type="Gene3D" id="3.20.20.300">
    <property type="entry name" value="Glycoside hydrolase, family 3, N-terminal domain"/>
    <property type="match status" value="1"/>
</dbReference>
<organism evidence="2 3">
    <name type="scientific">Psilocybe cyanescens</name>
    <dbReference type="NCBI Taxonomy" id="93625"/>
    <lineage>
        <taxon>Eukaryota</taxon>
        <taxon>Fungi</taxon>
        <taxon>Dikarya</taxon>
        <taxon>Basidiomycota</taxon>
        <taxon>Agaricomycotina</taxon>
        <taxon>Agaricomycetes</taxon>
        <taxon>Agaricomycetidae</taxon>
        <taxon>Agaricales</taxon>
        <taxon>Agaricineae</taxon>
        <taxon>Strophariaceae</taxon>
        <taxon>Psilocybe</taxon>
    </lineage>
</organism>
<feature type="region of interest" description="Disordered" evidence="1">
    <location>
        <begin position="136"/>
        <end position="186"/>
    </location>
</feature>
<reference evidence="2 3" key="1">
    <citation type="journal article" date="2018" name="Evol. Lett.">
        <title>Horizontal gene cluster transfer increased hallucinogenic mushroom diversity.</title>
        <authorList>
            <person name="Reynolds H.T."/>
            <person name="Vijayakumar V."/>
            <person name="Gluck-Thaler E."/>
            <person name="Korotkin H.B."/>
            <person name="Matheny P.B."/>
            <person name="Slot J.C."/>
        </authorList>
    </citation>
    <scope>NUCLEOTIDE SEQUENCE [LARGE SCALE GENOMIC DNA]</scope>
    <source>
        <strain evidence="2 3">2631</strain>
    </source>
</reference>
<name>A0A409X8S7_PSICY</name>
<dbReference type="InterPro" id="IPR036962">
    <property type="entry name" value="Glyco_hydro_3_N_sf"/>
</dbReference>
<dbReference type="Proteomes" id="UP000283269">
    <property type="component" value="Unassembled WGS sequence"/>
</dbReference>
<protein>
    <submittedName>
        <fullName evidence="2">Uncharacterized protein</fullName>
    </submittedName>
</protein>
<accession>A0A409X8S7</accession>
<sequence length="201" mass="21592">MPPSDFASASIPDVLDNLTTEEAILFTAGVGFWHTHAVERLGVPAIKVSDGPNGLRGNHFFMGTRAKCLPVSPSLLPPLFQAPSLSPYPPSPSSPPSFLIESHSLPSSLSNVNVRRSTFTAYSDLTSSLISLPHLPPSLYSPPKPKPNSNPPPLPFPSHPPPSARRSTLCSSTKSGASSSPKKPSCARHHLYWRRRVISSE</sequence>
<dbReference type="EMBL" id="NHYD01002370">
    <property type="protein sequence ID" value="PPQ87107.1"/>
    <property type="molecule type" value="Genomic_DNA"/>
</dbReference>
<dbReference type="STRING" id="93625.A0A409X8S7"/>